<evidence type="ECO:0000313" key="1">
    <source>
        <dbReference type="EMBL" id="KAA6385671.1"/>
    </source>
</evidence>
<dbReference type="Gene3D" id="3.40.50.1820">
    <property type="entry name" value="alpha/beta hydrolase"/>
    <property type="match status" value="1"/>
</dbReference>
<keyword evidence="1" id="KW-0012">Acyltransferase</keyword>
<comment type="caution">
    <text evidence="1">The sequence shown here is derived from an EMBL/GenBank/DDBJ whole genome shotgun (WGS) entry which is preliminary data.</text>
</comment>
<dbReference type="AlphaFoldDB" id="A0A5J4VSX1"/>
<dbReference type="OrthoDB" id="190846at2759"/>
<protein>
    <submittedName>
        <fullName evidence="1">Putative Lecithin:cholesterol acyltransferase 3</fullName>
    </submittedName>
</protein>
<gene>
    <name evidence="1" type="ORF">EZS28_018803</name>
</gene>
<sequence length="213" mass="24747">MIIILDLKELITLFHSRAEFHDIIQLFKSNGYKPGETMWGYPYDWRQDFSLPCIMDPLKDRIEAAFKSCGNQKIDIISHSQGGLVFRTLVALHPEFVGAHVKRWITIGSPFQGSPVIMCGMLFGYNFGMPSILVSPQIFQKVLRVAPLSFWYFPPKNFPYSPKVGIKFEKQDQITWYGCHINDKEPCWDYDCIDTNEQRTNYLQSCQQEGIQY</sequence>
<dbReference type="PANTHER" id="PTHR11440">
    <property type="entry name" value="LECITHIN-CHOLESTEROL ACYLTRANSFERASE-RELATED"/>
    <property type="match status" value="1"/>
</dbReference>
<dbReference type="Proteomes" id="UP000324800">
    <property type="component" value="Unassembled WGS sequence"/>
</dbReference>
<dbReference type="SUPFAM" id="SSF53474">
    <property type="entry name" value="alpha/beta-Hydrolases"/>
    <property type="match status" value="1"/>
</dbReference>
<accession>A0A5J4VSX1</accession>
<proteinExistence type="predicted"/>
<keyword evidence="1" id="KW-0808">Transferase</keyword>
<dbReference type="InterPro" id="IPR003386">
    <property type="entry name" value="LACT/PDAT_acylTrfase"/>
</dbReference>
<dbReference type="EMBL" id="SNRW01005159">
    <property type="protein sequence ID" value="KAA6385671.1"/>
    <property type="molecule type" value="Genomic_DNA"/>
</dbReference>
<name>A0A5J4VSX1_9EUKA</name>
<dbReference type="Pfam" id="PF02450">
    <property type="entry name" value="LCAT"/>
    <property type="match status" value="1"/>
</dbReference>
<dbReference type="GO" id="GO:0006629">
    <property type="term" value="P:lipid metabolic process"/>
    <property type="evidence" value="ECO:0007669"/>
    <property type="project" value="InterPro"/>
</dbReference>
<dbReference type="GO" id="GO:0008374">
    <property type="term" value="F:O-acyltransferase activity"/>
    <property type="evidence" value="ECO:0007669"/>
    <property type="project" value="InterPro"/>
</dbReference>
<dbReference type="InterPro" id="IPR029058">
    <property type="entry name" value="AB_hydrolase_fold"/>
</dbReference>
<reference evidence="1 2" key="1">
    <citation type="submission" date="2019-03" db="EMBL/GenBank/DDBJ databases">
        <title>Single cell metagenomics reveals metabolic interactions within the superorganism composed of flagellate Streblomastix strix and complex community of Bacteroidetes bacteria on its surface.</title>
        <authorList>
            <person name="Treitli S.C."/>
            <person name="Kolisko M."/>
            <person name="Husnik F."/>
            <person name="Keeling P."/>
            <person name="Hampl V."/>
        </authorList>
    </citation>
    <scope>NUCLEOTIDE SEQUENCE [LARGE SCALE GENOMIC DNA]</scope>
    <source>
        <strain evidence="1">ST1C</strain>
    </source>
</reference>
<evidence type="ECO:0000313" key="2">
    <source>
        <dbReference type="Proteomes" id="UP000324800"/>
    </source>
</evidence>
<organism evidence="1 2">
    <name type="scientific">Streblomastix strix</name>
    <dbReference type="NCBI Taxonomy" id="222440"/>
    <lineage>
        <taxon>Eukaryota</taxon>
        <taxon>Metamonada</taxon>
        <taxon>Preaxostyla</taxon>
        <taxon>Oxymonadida</taxon>
        <taxon>Streblomastigidae</taxon>
        <taxon>Streblomastix</taxon>
    </lineage>
</organism>